<protein>
    <submittedName>
        <fullName evidence="2">Uncharacterized protein</fullName>
    </submittedName>
</protein>
<gene>
    <name evidence="2" type="ORF">niasHT_016533</name>
</gene>
<feature type="region of interest" description="Disordered" evidence="1">
    <location>
        <begin position="19"/>
        <end position="38"/>
    </location>
</feature>
<evidence type="ECO:0000313" key="2">
    <source>
        <dbReference type="EMBL" id="KAL3109917.1"/>
    </source>
</evidence>
<dbReference type="Proteomes" id="UP001620626">
    <property type="component" value="Unassembled WGS sequence"/>
</dbReference>
<organism evidence="2 3">
    <name type="scientific">Heterodera trifolii</name>
    <dbReference type="NCBI Taxonomy" id="157864"/>
    <lineage>
        <taxon>Eukaryota</taxon>
        <taxon>Metazoa</taxon>
        <taxon>Ecdysozoa</taxon>
        <taxon>Nematoda</taxon>
        <taxon>Chromadorea</taxon>
        <taxon>Rhabditida</taxon>
        <taxon>Tylenchina</taxon>
        <taxon>Tylenchomorpha</taxon>
        <taxon>Tylenchoidea</taxon>
        <taxon>Heteroderidae</taxon>
        <taxon>Heteroderinae</taxon>
        <taxon>Heterodera</taxon>
    </lineage>
</organism>
<accession>A0ABD2L4S1</accession>
<dbReference type="AlphaFoldDB" id="A0ABD2L4S1"/>
<keyword evidence="3" id="KW-1185">Reference proteome</keyword>
<evidence type="ECO:0000313" key="3">
    <source>
        <dbReference type="Proteomes" id="UP001620626"/>
    </source>
</evidence>
<feature type="compositionally biased region" description="Low complexity" evidence="1">
    <location>
        <begin position="27"/>
        <end position="37"/>
    </location>
</feature>
<reference evidence="2 3" key="1">
    <citation type="submission" date="2024-10" db="EMBL/GenBank/DDBJ databases">
        <authorList>
            <person name="Kim D."/>
        </authorList>
    </citation>
    <scope>NUCLEOTIDE SEQUENCE [LARGE SCALE GENOMIC DNA]</scope>
    <source>
        <strain evidence="2">BH-2024</strain>
    </source>
</reference>
<comment type="caution">
    <text evidence="2">The sequence shown here is derived from an EMBL/GenBank/DDBJ whole genome shotgun (WGS) entry which is preliminary data.</text>
</comment>
<name>A0ABD2L4S1_9BILA</name>
<sequence length="114" mass="13781">MGRHSVDFLQLCIKRQKREDTAQMERTTTPQHPQQPQRAIVHRGWLQQKMFKNGTLLRKKKVFYENELFVVLSVHNVRNGCIPRLEWFAEQSAIFERRPLKCQDLTDCQQRFRR</sequence>
<dbReference type="EMBL" id="JBICBT010000552">
    <property type="protein sequence ID" value="KAL3109917.1"/>
    <property type="molecule type" value="Genomic_DNA"/>
</dbReference>
<evidence type="ECO:0000256" key="1">
    <source>
        <dbReference type="SAM" id="MobiDB-lite"/>
    </source>
</evidence>
<proteinExistence type="predicted"/>